<reference evidence="15" key="2">
    <citation type="submission" date="2021-04" db="EMBL/GenBank/DDBJ databases">
        <authorList>
            <person name="Gilroy R."/>
        </authorList>
    </citation>
    <scope>NUCLEOTIDE SEQUENCE</scope>
    <source>
        <strain evidence="15">1193</strain>
    </source>
</reference>
<dbReference type="Gene3D" id="1.10.10.160">
    <property type="match status" value="1"/>
</dbReference>
<dbReference type="InterPro" id="IPR000212">
    <property type="entry name" value="DNA_helicase_UvrD/REP"/>
</dbReference>
<dbReference type="GO" id="GO:0003677">
    <property type="term" value="F:DNA binding"/>
    <property type="evidence" value="ECO:0007669"/>
    <property type="project" value="UniProtKB-KW"/>
</dbReference>
<dbReference type="InterPro" id="IPR027417">
    <property type="entry name" value="P-loop_NTPase"/>
</dbReference>
<evidence type="ECO:0000256" key="11">
    <source>
        <dbReference type="ARBA" id="ARBA00048988"/>
    </source>
</evidence>
<dbReference type="InterPro" id="IPR014017">
    <property type="entry name" value="DNA_helicase_UvrD-like_C"/>
</dbReference>
<keyword evidence="3 12" id="KW-0378">Hydrolase</keyword>
<dbReference type="Gene3D" id="3.40.50.300">
    <property type="entry name" value="P-loop containing nucleotide triphosphate hydrolases"/>
    <property type="match status" value="2"/>
</dbReference>
<comment type="similarity">
    <text evidence="1">Belongs to the helicase family. UvrD subfamily.</text>
</comment>
<dbReference type="GO" id="GO:0016787">
    <property type="term" value="F:hydrolase activity"/>
    <property type="evidence" value="ECO:0007669"/>
    <property type="project" value="UniProtKB-UniRule"/>
</dbReference>
<comment type="caution">
    <text evidence="12">Lacks conserved residue(s) required for the propagation of feature annotation.</text>
</comment>
<dbReference type="InterPro" id="IPR014016">
    <property type="entry name" value="UvrD-like_ATP-bd"/>
</dbReference>
<accession>A0A9D2B6K7</accession>
<reference evidence="15" key="1">
    <citation type="journal article" date="2021" name="PeerJ">
        <title>Extensive microbial diversity within the chicken gut microbiome revealed by metagenomics and culture.</title>
        <authorList>
            <person name="Gilroy R."/>
            <person name="Ravi A."/>
            <person name="Getino M."/>
            <person name="Pursley I."/>
            <person name="Horton D.L."/>
            <person name="Alikhan N.F."/>
            <person name="Baker D."/>
            <person name="Gharbi K."/>
            <person name="Hall N."/>
            <person name="Watson M."/>
            <person name="Adriaenssens E.M."/>
            <person name="Foster-Nyarko E."/>
            <person name="Jarju S."/>
            <person name="Secka A."/>
            <person name="Antonio M."/>
            <person name="Oren A."/>
            <person name="Chaudhuri R.R."/>
            <person name="La Ragione R."/>
            <person name="Hildebrand F."/>
            <person name="Pallen M.J."/>
        </authorList>
    </citation>
    <scope>NUCLEOTIDE SEQUENCE</scope>
    <source>
        <strain evidence="15">1193</strain>
    </source>
</reference>
<keyword evidence="2 12" id="KW-0547">Nucleotide-binding</keyword>
<comment type="catalytic activity">
    <reaction evidence="11">
        <text>ATP + H2O = ADP + phosphate + H(+)</text>
        <dbReference type="Rhea" id="RHEA:13065"/>
        <dbReference type="ChEBI" id="CHEBI:15377"/>
        <dbReference type="ChEBI" id="CHEBI:15378"/>
        <dbReference type="ChEBI" id="CHEBI:30616"/>
        <dbReference type="ChEBI" id="CHEBI:43474"/>
        <dbReference type="ChEBI" id="CHEBI:456216"/>
        <dbReference type="EC" id="5.6.2.4"/>
    </reaction>
</comment>
<name>A0A9D2B6K7_9GAMM</name>
<feature type="domain" description="UvrD-like helicase C-terminal" evidence="14">
    <location>
        <begin position="263"/>
        <end position="523"/>
    </location>
</feature>
<dbReference type="PANTHER" id="PTHR11070">
    <property type="entry name" value="UVRD / RECB / PCRA DNA HELICASE FAMILY MEMBER"/>
    <property type="match status" value="1"/>
</dbReference>
<dbReference type="EMBL" id="DXFC01000264">
    <property type="protein sequence ID" value="HIX62319.1"/>
    <property type="molecule type" value="Genomic_DNA"/>
</dbReference>
<dbReference type="PANTHER" id="PTHR11070:SF2">
    <property type="entry name" value="ATP-DEPENDENT DNA HELICASE SRS2"/>
    <property type="match status" value="1"/>
</dbReference>
<keyword evidence="5 12" id="KW-0067">ATP-binding</keyword>
<dbReference type="Proteomes" id="UP000824248">
    <property type="component" value="Unassembled WGS sequence"/>
</dbReference>
<dbReference type="PROSITE" id="PS51198">
    <property type="entry name" value="UVRD_HELICASE_ATP_BIND"/>
    <property type="match status" value="1"/>
</dbReference>
<evidence type="ECO:0000256" key="1">
    <source>
        <dbReference type="ARBA" id="ARBA00009922"/>
    </source>
</evidence>
<evidence type="ECO:0000259" key="14">
    <source>
        <dbReference type="PROSITE" id="PS51217"/>
    </source>
</evidence>
<dbReference type="Pfam" id="PF13361">
    <property type="entry name" value="UvrD_C"/>
    <property type="match status" value="1"/>
</dbReference>
<protein>
    <recommendedName>
        <fullName evidence="9">DNA 3'-5' helicase</fullName>
        <ecNumber evidence="9">5.6.2.4</ecNumber>
    </recommendedName>
    <alternativeName>
        <fullName evidence="10">DNA 3'-5' helicase II</fullName>
    </alternativeName>
</protein>
<dbReference type="GO" id="GO:0005524">
    <property type="term" value="F:ATP binding"/>
    <property type="evidence" value="ECO:0007669"/>
    <property type="project" value="UniProtKB-UniRule"/>
</dbReference>
<proteinExistence type="inferred from homology"/>
<dbReference type="SUPFAM" id="SSF52540">
    <property type="entry name" value="P-loop containing nucleoside triphosphate hydrolases"/>
    <property type="match status" value="1"/>
</dbReference>
<evidence type="ECO:0000256" key="6">
    <source>
        <dbReference type="ARBA" id="ARBA00023125"/>
    </source>
</evidence>
<gene>
    <name evidence="15" type="ORF">H9854_08830</name>
</gene>
<evidence type="ECO:0000256" key="10">
    <source>
        <dbReference type="ARBA" id="ARBA00034923"/>
    </source>
</evidence>
<dbReference type="GO" id="GO:0000725">
    <property type="term" value="P:recombinational repair"/>
    <property type="evidence" value="ECO:0007669"/>
    <property type="project" value="TreeGrafter"/>
</dbReference>
<evidence type="ECO:0000256" key="3">
    <source>
        <dbReference type="ARBA" id="ARBA00022801"/>
    </source>
</evidence>
<evidence type="ECO:0000256" key="4">
    <source>
        <dbReference type="ARBA" id="ARBA00022806"/>
    </source>
</evidence>
<evidence type="ECO:0000313" key="15">
    <source>
        <dbReference type="EMBL" id="HIX62319.1"/>
    </source>
</evidence>
<feature type="non-terminal residue" evidence="15">
    <location>
        <position position="1"/>
    </location>
</feature>
<dbReference type="Pfam" id="PF21196">
    <property type="entry name" value="PcrA_UvrD_tudor"/>
    <property type="match status" value="1"/>
</dbReference>
<dbReference type="Gene3D" id="1.10.486.10">
    <property type="entry name" value="PCRA, domain 4"/>
    <property type="match status" value="1"/>
</dbReference>
<keyword evidence="7" id="KW-0413">Isomerase</keyword>
<evidence type="ECO:0000259" key="13">
    <source>
        <dbReference type="PROSITE" id="PS51198"/>
    </source>
</evidence>
<organism evidence="15 16">
    <name type="scientific">Candidatus Halomonas stercoripullorum</name>
    <dbReference type="NCBI Taxonomy" id="2838617"/>
    <lineage>
        <taxon>Bacteria</taxon>
        <taxon>Pseudomonadati</taxon>
        <taxon>Pseudomonadota</taxon>
        <taxon>Gammaproteobacteria</taxon>
        <taxon>Oceanospirillales</taxon>
        <taxon>Halomonadaceae</taxon>
        <taxon>Halomonas</taxon>
    </lineage>
</organism>
<evidence type="ECO:0000256" key="7">
    <source>
        <dbReference type="ARBA" id="ARBA00023235"/>
    </source>
</evidence>
<dbReference type="PROSITE" id="PS51217">
    <property type="entry name" value="UVRD_HELICASE_CTER"/>
    <property type="match status" value="1"/>
</dbReference>
<dbReference type="Pfam" id="PF00580">
    <property type="entry name" value="UvrD-helicase"/>
    <property type="match status" value="1"/>
</dbReference>
<evidence type="ECO:0000256" key="12">
    <source>
        <dbReference type="PROSITE-ProRule" id="PRU00560"/>
    </source>
</evidence>
<feature type="domain" description="UvrD-like helicase ATP-binding" evidence="13">
    <location>
        <begin position="1"/>
        <end position="262"/>
    </location>
</feature>
<evidence type="ECO:0000256" key="8">
    <source>
        <dbReference type="ARBA" id="ARBA00034617"/>
    </source>
</evidence>
<comment type="catalytic activity">
    <reaction evidence="8">
        <text>Couples ATP hydrolysis with the unwinding of duplex DNA by translocating in the 3'-5' direction.</text>
        <dbReference type="EC" id="5.6.2.4"/>
    </reaction>
</comment>
<dbReference type="EC" id="5.6.2.4" evidence="9"/>
<dbReference type="AlphaFoldDB" id="A0A9D2B6K7"/>
<evidence type="ECO:0000256" key="2">
    <source>
        <dbReference type="ARBA" id="ARBA00022741"/>
    </source>
</evidence>
<keyword evidence="6" id="KW-0238">DNA-binding</keyword>
<evidence type="ECO:0000256" key="9">
    <source>
        <dbReference type="ARBA" id="ARBA00034808"/>
    </source>
</evidence>
<evidence type="ECO:0000313" key="16">
    <source>
        <dbReference type="Proteomes" id="UP000824248"/>
    </source>
</evidence>
<evidence type="ECO:0000256" key="5">
    <source>
        <dbReference type="ARBA" id="ARBA00022840"/>
    </source>
</evidence>
<dbReference type="GO" id="GO:0043138">
    <property type="term" value="F:3'-5' DNA helicase activity"/>
    <property type="evidence" value="ECO:0007669"/>
    <property type="project" value="UniProtKB-EC"/>
</dbReference>
<comment type="caution">
    <text evidence="15">The sequence shown here is derived from an EMBL/GenBank/DDBJ whole genome shotgun (WGS) entry which is preliminary data.</text>
</comment>
<sequence length="708" mass="78862">GKTTTLVARVLHLLACGVPAKRILVLMFNRSAREDFQRRLATLAPPGQRLPDVRTFHSLGHRLTTSLTRWGALSPRRLISADWQVERLLRQATLEVLENGEQREQALEADTLEALAHFCGLVKAEMLPAATLWERLDHGAGSEHFVAAFERLEVLLSEHGLMTYSDLLYRPLRALEADAALARRVQGYLDQVIVDEYQDINQAQLRLLALLAGKDAAVMAVGDANQCIYEWRGAHPDTMRERFTSVFGPASDYPLSFTFRHGHALALLANHAIAANRCRPDQFCLAAPTNPDTRITVEQGSAALLAALAHWQQQGRALSEACLLVRSWSLSVPVQLQLLQAGIPFRLAREDRFVFRLPLVQALAGYLHLARTPALLFDPAHLLRLFEQPTPFVARERLVALTQRLAQAQQYPRQDDPLLVGLKPVQRRNLKRRWELLCELPRLGGWAPARLLAHIVTALDAEKVLKRAAARREKGEEDVRLLDVLVEQAGETQDIDTFIELLERPVENQVGGLLISTVHAAKGLEWPLVVVAGVNEEDFPHYSRDNPLVDERLEEERRLFYVAVTRASEQLLLLHDGGAHRPSRFLTETAWEDCRDVALRLTNDADATTPVTVGSPQLVARYLAGIGTELPLEQRLATVAETGAQRGRLVYRPGQKLRHMVFGAGEVVAVEGDPGDPVIEVNFVHAGRRRLLASRAPVELVVSEALGV</sequence>
<dbReference type="InterPro" id="IPR013986">
    <property type="entry name" value="DExx_box_DNA_helicase_dom_sf"/>
</dbReference>
<keyword evidence="4 12" id="KW-0347">Helicase</keyword>